<dbReference type="OrthoDB" id="2384350at2759"/>
<dbReference type="GO" id="GO:0016567">
    <property type="term" value="P:protein ubiquitination"/>
    <property type="evidence" value="ECO:0007669"/>
    <property type="project" value="TreeGrafter"/>
</dbReference>
<feature type="compositionally biased region" description="Polar residues" evidence="7">
    <location>
        <begin position="24"/>
        <end position="42"/>
    </location>
</feature>
<comment type="pathway">
    <text evidence="2">Protein modification; protein ubiquitination.</text>
</comment>
<dbReference type="GO" id="GO:0005737">
    <property type="term" value="C:cytoplasm"/>
    <property type="evidence" value="ECO:0007669"/>
    <property type="project" value="TreeGrafter"/>
</dbReference>
<evidence type="ECO:0000256" key="7">
    <source>
        <dbReference type="SAM" id="MobiDB-lite"/>
    </source>
</evidence>
<keyword evidence="5 6" id="KW-0833">Ubl conjugation pathway</keyword>
<dbReference type="EC" id="2.3.2.26" evidence="3"/>
<feature type="region of interest" description="Disordered" evidence="7">
    <location>
        <begin position="1"/>
        <end position="42"/>
    </location>
</feature>
<feature type="domain" description="HECT" evidence="8">
    <location>
        <begin position="90"/>
        <end position="193"/>
    </location>
</feature>
<dbReference type="RefSeq" id="XP_028513979.1">
    <property type="nucleotide sequence ID" value="XM_028658178.1"/>
</dbReference>
<sequence length="262" mass="29488">MSDIELPNQSTESDDELMKPTFLTKLNPSPGTSSQNEGENSYSAYISILEQTPMNTQDKPNTEEENNIEESPNVARTAILEDSIRNILRKCFDIRAKVSVRFADEEGIDVGGPSREFFRLLMKDINERSGIFQGEEYKRVLAINPEARRKDYYRLVGLAIVWSLVQGGTVGNFFSASLYNTIANVPELKLEDLPANMKSKVQKIQDASDINTLMNALDDEEITCILEAQGEPTFVNDIGKKDKFAKIIIRHVLLQGSCRNFL</sequence>
<organism evidence="9 10">
    <name type="scientific">Exaiptasia diaphana</name>
    <name type="common">Tropical sea anemone</name>
    <name type="synonym">Aiptasia pulchella</name>
    <dbReference type="NCBI Taxonomy" id="2652724"/>
    <lineage>
        <taxon>Eukaryota</taxon>
        <taxon>Metazoa</taxon>
        <taxon>Cnidaria</taxon>
        <taxon>Anthozoa</taxon>
        <taxon>Hexacorallia</taxon>
        <taxon>Actiniaria</taxon>
        <taxon>Aiptasiidae</taxon>
        <taxon>Exaiptasia</taxon>
    </lineage>
</organism>
<name>A0A913YG02_EXADI</name>
<dbReference type="GO" id="GO:0061630">
    <property type="term" value="F:ubiquitin protein ligase activity"/>
    <property type="evidence" value="ECO:0007669"/>
    <property type="project" value="UniProtKB-EC"/>
</dbReference>
<keyword evidence="4" id="KW-0808">Transferase</keyword>
<dbReference type="InterPro" id="IPR035983">
    <property type="entry name" value="Hect_E3_ubiquitin_ligase"/>
</dbReference>
<dbReference type="PANTHER" id="PTHR11254">
    <property type="entry name" value="HECT DOMAIN UBIQUITIN-PROTEIN LIGASE"/>
    <property type="match status" value="1"/>
</dbReference>
<evidence type="ECO:0000313" key="10">
    <source>
        <dbReference type="Proteomes" id="UP000887567"/>
    </source>
</evidence>
<dbReference type="Gene3D" id="3.90.1750.10">
    <property type="entry name" value="Hect, E3 ligase catalytic domains"/>
    <property type="match status" value="1"/>
</dbReference>
<dbReference type="GeneID" id="114574757"/>
<dbReference type="SUPFAM" id="SSF56204">
    <property type="entry name" value="Hect, E3 ligase catalytic domain"/>
    <property type="match status" value="1"/>
</dbReference>
<evidence type="ECO:0000256" key="4">
    <source>
        <dbReference type="ARBA" id="ARBA00022679"/>
    </source>
</evidence>
<reference evidence="9" key="1">
    <citation type="submission" date="2022-11" db="UniProtKB">
        <authorList>
            <consortium name="EnsemblMetazoa"/>
        </authorList>
    </citation>
    <scope>IDENTIFICATION</scope>
</reference>
<dbReference type="PROSITE" id="PS50237">
    <property type="entry name" value="HECT"/>
    <property type="match status" value="1"/>
</dbReference>
<comment type="caution">
    <text evidence="6">Lacks conserved residue(s) required for the propagation of feature annotation.</text>
</comment>
<accession>A0A913YG02</accession>
<evidence type="ECO:0000256" key="1">
    <source>
        <dbReference type="ARBA" id="ARBA00000885"/>
    </source>
</evidence>
<dbReference type="EnsemblMetazoa" id="XM_028658178.1">
    <property type="protein sequence ID" value="XP_028513979.1"/>
    <property type="gene ID" value="LOC114574757"/>
</dbReference>
<dbReference type="InterPro" id="IPR000569">
    <property type="entry name" value="HECT_dom"/>
</dbReference>
<evidence type="ECO:0000259" key="8">
    <source>
        <dbReference type="PROSITE" id="PS50237"/>
    </source>
</evidence>
<evidence type="ECO:0000313" key="9">
    <source>
        <dbReference type="EnsemblMetazoa" id="XP_028513979.1"/>
    </source>
</evidence>
<protein>
    <recommendedName>
        <fullName evidence="3">HECT-type E3 ubiquitin transferase</fullName>
        <ecNumber evidence="3">2.3.2.26</ecNumber>
    </recommendedName>
</protein>
<dbReference type="InterPro" id="IPR050409">
    <property type="entry name" value="E3_ubiq-protein_ligase"/>
</dbReference>
<dbReference type="KEGG" id="epa:114574757"/>
<dbReference type="PANTHER" id="PTHR11254:SF440">
    <property type="entry name" value="E3 UBIQUITIN-PROTEIN LIGASE NEDD-4"/>
    <property type="match status" value="1"/>
</dbReference>
<dbReference type="Proteomes" id="UP000887567">
    <property type="component" value="Unplaced"/>
</dbReference>
<evidence type="ECO:0000256" key="6">
    <source>
        <dbReference type="PROSITE-ProRule" id="PRU00104"/>
    </source>
</evidence>
<keyword evidence="10" id="KW-1185">Reference proteome</keyword>
<dbReference type="GO" id="GO:0006511">
    <property type="term" value="P:ubiquitin-dependent protein catabolic process"/>
    <property type="evidence" value="ECO:0007669"/>
    <property type="project" value="TreeGrafter"/>
</dbReference>
<evidence type="ECO:0000256" key="5">
    <source>
        <dbReference type="ARBA" id="ARBA00022786"/>
    </source>
</evidence>
<dbReference type="AlphaFoldDB" id="A0A913YG02"/>
<evidence type="ECO:0000256" key="3">
    <source>
        <dbReference type="ARBA" id="ARBA00012485"/>
    </source>
</evidence>
<comment type="catalytic activity">
    <reaction evidence="1">
        <text>S-ubiquitinyl-[E2 ubiquitin-conjugating enzyme]-L-cysteine + [acceptor protein]-L-lysine = [E2 ubiquitin-conjugating enzyme]-L-cysteine + N(6)-ubiquitinyl-[acceptor protein]-L-lysine.</text>
        <dbReference type="EC" id="2.3.2.26"/>
    </reaction>
</comment>
<proteinExistence type="predicted"/>
<evidence type="ECO:0000256" key="2">
    <source>
        <dbReference type="ARBA" id="ARBA00004906"/>
    </source>
</evidence>